<comment type="caution">
    <text evidence="8">The sequence shown here is derived from an EMBL/GenBank/DDBJ whole genome shotgun (WGS) entry which is preliminary data.</text>
</comment>
<organism evidence="8 9">
    <name type="scientific">Tribonema minus</name>
    <dbReference type="NCBI Taxonomy" id="303371"/>
    <lineage>
        <taxon>Eukaryota</taxon>
        <taxon>Sar</taxon>
        <taxon>Stramenopiles</taxon>
        <taxon>Ochrophyta</taxon>
        <taxon>PX clade</taxon>
        <taxon>Xanthophyceae</taxon>
        <taxon>Tribonematales</taxon>
        <taxon>Tribonemataceae</taxon>
        <taxon>Tribonema</taxon>
    </lineage>
</organism>
<dbReference type="InterPro" id="IPR016650">
    <property type="entry name" value="eIF3e"/>
</dbReference>
<dbReference type="Pfam" id="PF09440">
    <property type="entry name" value="eIF3_N"/>
    <property type="match status" value="1"/>
</dbReference>
<dbReference type="HAMAP" id="MF_03004">
    <property type="entry name" value="eIF3e"/>
    <property type="match status" value="1"/>
</dbReference>
<dbReference type="Proteomes" id="UP000664859">
    <property type="component" value="Unassembled WGS sequence"/>
</dbReference>
<evidence type="ECO:0000256" key="2">
    <source>
        <dbReference type="ARBA" id="ARBA00022540"/>
    </source>
</evidence>
<feature type="region of interest" description="Disordered" evidence="6">
    <location>
        <begin position="449"/>
        <end position="488"/>
    </location>
</feature>
<feature type="domain" description="PCI" evidence="7">
    <location>
        <begin position="236"/>
        <end position="417"/>
    </location>
</feature>
<dbReference type="Pfam" id="PF01399">
    <property type="entry name" value="PCI"/>
    <property type="match status" value="1"/>
</dbReference>
<evidence type="ECO:0000256" key="5">
    <source>
        <dbReference type="PIRNR" id="PIRNR016255"/>
    </source>
</evidence>
<dbReference type="PIRSF" id="PIRSF016255">
    <property type="entry name" value="eIF3e_su6"/>
    <property type="match status" value="1"/>
</dbReference>
<keyword evidence="9" id="KW-1185">Reference proteome</keyword>
<dbReference type="PROSITE" id="PS50250">
    <property type="entry name" value="PCI"/>
    <property type="match status" value="1"/>
</dbReference>
<evidence type="ECO:0000256" key="4">
    <source>
        <dbReference type="HAMAP-Rule" id="MF_03004"/>
    </source>
</evidence>
<evidence type="ECO:0000256" key="6">
    <source>
        <dbReference type="SAM" id="MobiDB-lite"/>
    </source>
</evidence>
<keyword evidence="3 4" id="KW-0648">Protein biosynthesis</keyword>
<comment type="function">
    <text evidence="4">Component of the eukaryotic translation initiation factor 3 (eIF-3) complex, which is involved in protein synthesis of a specialized repertoire of mRNAs and, together with other initiation factors, stimulates binding of mRNA and methionyl-tRNAi to the 40S ribosome. The eIF-3 complex specifically targets and initiates translation of a subset of mRNAs involved in cell proliferation.</text>
</comment>
<dbReference type="GO" id="GO:0071540">
    <property type="term" value="C:eukaryotic translation initiation factor 3 complex, eIF3e"/>
    <property type="evidence" value="ECO:0007669"/>
    <property type="project" value="UniProtKB-UniRule"/>
</dbReference>
<gene>
    <name evidence="8" type="ORF">JKP88DRAFT_270218</name>
</gene>
<comment type="similarity">
    <text evidence="4 5">Belongs to the eIF-3 subunit E family.</text>
</comment>
<evidence type="ECO:0000313" key="9">
    <source>
        <dbReference type="Proteomes" id="UP000664859"/>
    </source>
</evidence>
<dbReference type="InterPro" id="IPR000717">
    <property type="entry name" value="PCI_dom"/>
</dbReference>
<dbReference type="PANTHER" id="PTHR10317">
    <property type="entry name" value="EUKARYOTIC TRANSLATION INITIATION FACTOR 3 SUBUNIT E"/>
    <property type="match status" value="1"/>
</dbReference>
<evidence type="ECO:0000256" key="1">
    <source>
        <dbReference type="ARBA" id="ARBA00022490"/>
    </source>
</evidence>
<proteinExistence type="inferred from homology"/>
<dbReference type="SUPFAM" id="SSF46785">
    <property type="entry name" value="Winged helix' DNA-binding domain"/>
    <property type="match status" value="1"/>
</dbReference>
<keyword evidence="2 4" id="KW-0396">Initiation factor</keyword>
<evidence type="ECO:0000313" key="8">
    <source>
        <dbReference type="EMBL" id="KAG5180520.1"/>
    </source>
</evidence>
<accession>A0A836CBR3</accession>
<comment type="subunit">
    <text evidence="4 5">Component of the eukaryotic translation initiation factor 3 (eIF-3) complex.</text>
</comment>
<evidence type="ECO:0000256" key="3">
    <source>
        <dbReference type="ARBA" id="ARBA00022917"/>
    </source>
</evidence>
<dbReference type="InterPro" id="IPR019010">
    <property type="entry name" value="eIF3e_N"/>
</dbReference>
<dbReference type="Pfam" id="PF21357">
    <property type="entry name" value="EIF3E_C"/>
    <property type="match status" value="1"/>
</dbReference>
<dbReference type="OrthoDB" id="417252at2759"/>
<reference evidence="8" key="1">
    <citation type="submission" date="2021-02" db="EMBL/GenBank/DDBJ databases">
        <title>First Annotated Genome of the Yellow-green Alga Tribonema minus.</title>
        <authorList>
            <person name="Mahan K.M."/>
        </authorList>
    </citation>
    <scope>NUCLEOTIDE SEQUENCE</scope>
    <source>
        <strain evidence="8">UTEX B ZZ1240</strain>
    </source>
</reference>
<protein>
    <recommendedName>
        <fullName evidence="4 5">Eukaryotic translation initiation factor 3 subunit E</fullName>
        <shortName evidence="4">eIF3e</shortName>
    </recommendedName>
    <alternativeName>
        <fullName evidence="4">Eukaryotic translation initiation factor 3 subunit 6</fullName>
    </alternativeName>
</protein>
<evidence type="ECO:0000259" key="7">
    <source>
        <dbReference type="PROSITE" id="PS50250"/>
    </source>
</evidence>
<feature type="compositionally biased region" description="Gly residues" evidence="6">
    <location>
        <begin position="461"/>
        <end position="488"/>
    </location>
</feature>
<dbReference type="GO" id="GO:0033290">
    <property type="term" value="C:eukaryotic 48S preinitiation complex"/>
    <property type="evidence" value="ECO:0007669"/>
    <property type="project" value="UniProtKB-UniRule"/>
</dbReference>
<dbReference type="SMART" id="SM01186">
    <property type="entry name" value="eIF3_N"/>
    <property type="match status" value="1"/>
</dbReference>
<dbReference type="EMBL" id="JAFCMP010000390">
    <property type="protein sequence ID" value="KAG5180520.1"/>
    <property type="molecule type" value="Genomic_DNA"/>
</dbReference>
<dbReference type="InterPro" id="IPR036390">
    <property type="entry name" value="WH_DNA-bd_sf"/>
</dbReference>
<dbReference type="AlphaFoldDB" id="A0A836CBR3"/>
<sequence>MVDAGAASAGGDGSTGADHDLTRTISEYLDLHLMFPLLDFVEMNNMYDSAGVSQARLDLLEPTNMVDYAMEVYQNLHNGAAAPKEMVVRRDKVFARLEELKEAASRLIAIVEDPVAVGRLENEQRFDWNGLQSEFGLPDSMLQSYADLAKFNYDCGDYKGAGAALKVFLALSGGAAGSQRGPSALWGRLACEILSNNSEGALALIRDVKAMIEYRGGSAIEQLQQRSWLLHWSLFVFFNHANGRDELIALFFEEKFLQAIQTNCPWLLRYLVTAVVLTRSTGSTSSNKQAQTMRDLIRVLEQEQGSYSDPITQFLESLYVNFDFDGALLRRRECEQVLRRDFFLCSVCDEFMEAARLFTFETYCRIHRKIDVALLAAKMDMDADAAEKWIADLIRTSQLDAKIDSRDNSVVMGASFPSVYQQVIEKTDDLSLRSYVLINNLKQYAQDHANGLTDDPNYGQQRGGYGGGGRGGGRGRGGGGFDRGGYRD</sequence>
<comment type="subcellular location">
    <subcellularLocation>
        <location evidence="4 5">Cytoplasm</location>
    </subcellularLocation>
</comment>
<name>A0A836CBR3_9STRA</name>
<dbReference type="GO" id="GO:0003743">
    <property type="term" value="F:translation initiation factor activity"/>
    <property type="evidence" value="ECO:0007669"/>
    <property type="project" value="UniProtKB-UniRule"/>
</dbReference>
<dbReference type="SMART" id="SM00088">
    <property type="entry name" value="PINT"/>
    <property type="match status" value="1"/>
</dbReference>
<dbReference type="CDD" id="cd21378">
    <property type="entry name" value="eIF3E"/>
    <property type="match status" value="1"/>
</dbReference>
<keyword evidence="1 4" id="KW-0963">Cytoplasm</keyword>
<dbReference type="GO" id="GO:0016282">
    <property type="term" value="C:eukaryotic 43S preinitiation complex"/>
    <property type="evidence" value="ECO:0007669"/>
    <property type="project" value="UniProtKB-UniRule"/>
</dbReference>
<dbReference type="GO" id="GO:0001732">
    <property type="term" value="P:formation of cytoplasmic translation initiation complex"/>
    <property type="evidence" value="ECO:0007669"/>
    <property type="project" value="UniProtKB-UniRule"/>
</dbReference>